<feature type="compositionally biased region" description="Basic and acidic residues" evidence="1">
    <location>
        <begin position="114"/>
        <end position="130"/>
    </location>
</feature>
<name>A0A3R7EK28_9ACTN</name>
<evidence type="ECO:0000256" key="1">
    <source>
        <dbReference type="SAM" id="MobiDB-lite"/>
    </source>
</evidence>
<gene>
    <name evidence="2" type="ORF">SFRA_029705</name>
</gene>
<feature type="compositionally biased region" description="Gly residues" evidence="1">
    <location>
        <begin position="194"/>
        <end position="210"/>
    </location>
</feature>
<protein>
    <recommendedName>
        <fullName evidence="4">Extensin</fullName>
    </recommendedName>
</protein>
<comment type="caution">
    <text evidence="2">The sequence shown here is derived from an EMBL/GenBank/DDBJ whole genome shotgun (WGS) entry which is preliminary data.</text>
</comment>
<evidence type="ECO:0008006" key="4">
    <source>
        <dbReference type="Google" id="ProtNLM"/>
    </source>
</evidence>
<sequence>MGRHSRQTSAGHVRSTALRTAAALGVAGTIAVVFHASSGDDGTARTRTDVTAQDRGPDLPASPAGSPAEPGSPHSGGLSPSSSASPRTVADDPGTGSLRGGAAAAATPDSRPGGAREHAAATGRKADGTGRKPGGPAPGGSPSGAGSAPASARTDTAPEPRAAGPADGTSGSTGGASRDEGTALSGTVESVTGVLGGLTGNLTGGLGWGGNSLPTG</sequence>
<dbReference type="EMBL" id="JNAD02000018">
    <property type="protein sequence ID" value="RKM91276.1"/>
    <property type="molecule type" value="Genomic_DNA"/>
</dbReference>
<keyword evidence="3" id="KW-1185">Reference proteome</keyword>
<organism evidence="2 3">
    <name type="scientific">Streptomyces xinghaiensis</name>
    <dbReference type="NCBI Taxonomy" id="1038928"/>
    <lineage>
        <taxon>Bacteria</taxon>
        <taxon>Bacillati</taxon>
        <taxon>Actinomycetota</taxon>
        <taxon>Actinomycetes</taxon>
        <taxon>Kitasatosporales</taxon>
        <taxon>Streptomycetaceae</taxon>
        <taxon>Streptomyces</taxon>
    </lineage>
</organism>
<feature type="compositionally biased region" description="Low complexity" evidence="1">
    <location>
        <begin position="61"/>
        <end position="86"/>
    </location>
</feature>
<evidence type="ECO:0000313" key="2">
    <source>
        <dbReference type="EMBL" id="RKM91276.1"/>
    </source>
</evidence>
<dbReference type="AlphaFoldDB" id="A0A3R7EK28"/>
<feature type="compositionally biased region" description="Gly residues" evidence="1">
    <location>
        <begin position="131"/>
        <end position="143"/>
    </location>
</feature>
<reference evidence="2 3" key="1">
    <citation type="journal article" date="2014" name="Genome Announc.">
        <title>Draft Genome Sequence of Streptomyces fradiae ATCC 19609, a Strain Highly Sensitive to Antibiotics.</title>
        <authorList>
            <person name="Bekker O.B."/>
            <person name="Klimina K.M."/>
            <person name="Vatlin A.A."/>
            <person name="Zakharevich N.V."/>
            <person name="Kasianov A.S."/>
            <person name="Danilenko V.N."/>
        </authorList>
    </citation>
    <scope>NUCLEOTIDE SEQUENCE [LARGE SCALE GENOMIC DNA]</scope>
    <source>
        <strain evidence="2 3">ATCC 19609</strain>
    </source>
</reference>
<accession>A0A3R7EK28</accession>
<evidence type="ECO:0000313" key="3">
    <source>
        <dbReference type="Proteomes" id="UP000028058"/>
    </source>
</evidence>
<dbReference type="Proteomes" id="UP000028058">
    <property type="component" value="Unassembled WGS sequence"/>
</dbReference>
<proteinExistence type="predicted"/>
<feature type="region of interest" description="Disordered" evidence="1">
    <location>
        <begin position="39"/>
        <end position="216"/>
    </location>
</feature>